<protein>
    <submittedName>
        <fullName evidence="2">Uncharacterized protein</fullName>
    </submittedName>
</protein>
<evidence type="ECO:0000313" key="2">
    <source>
        <dbReference type="WBParaSite" id="MBELARI_LOCUS12434"/>
    </source>
</evidence>
<sequence>MHFAYTCIPEGKARRRRRNWSWERIKRHRQLVRDYRDAWVKHQTEKSLPGSVAELVKKAEDTLNVFNANIARQQTEMEIDRKGLTRVEDQPQGIMGWAKT</sequence>
<keyword evidence="1" id="KW-1185">Reference proteome</keyword>
<dbReference type="Proteomes" id="UP000887575">
    <property type="component" value="Unassembled WGS sequence"/>
</dbReference>
<proteinExistence type="predicted"/>
<evidence type="ECO:0000313" key="1">
    <source>
        <dbReference type="Proteomes" id="UP000887575"/>
    </source>
</evidence>
<dbReference type="WBParaSite" id="MBELARI_LOCUS12434">
    <property type="protein sequence ID" value="MBELARI_LOCUS12434"/>
    <property type="gene ID" value="MBELARI_LOCUS12434"/>
</dbReference>
<accession>A0AAF3EEM9</accession>
<dbReference type="AlphaFoldDB" id="A0AAF3EEM9"/>
<reference evidence="2" key="1">
    <citation type="submission" date="2024-02" db="UniProtKB">
        <authorList>
            <consortium name="WormBaseParasite"/>
        </authorList>
    </citation>
    <scope>IDENTIFICATION</scope>
</reference>
<organism evidence="1 2">
    <name type="scientific">Mesorhabditis belari</name>
    <dbReference type="NCBI Taxonomy" id="2138241"/>
    <lineage>
        <taxon>Eukaryota</taxon>
        <taxon>Metazoa</taxon>
        <taxon>Ecdysozoa</taxon>
        <taxon>Nematoda</taxon>
        <taxon>Chromadorea</taxon>
        <taxon>Rhabditida</taxon>
        <taxon>Rhabditina</taxon>
        <taxon>Rhabditomorpha</taxon>
        <taxon>Rhabditoidea</taxon>
        <taxon>Rhabditidae</taxon>
        <taxon>Mesorhabditinae</taxon>
        <taxon>Mesorhabditis</taxon>
    </lineage>
</organism>
<name>A0AAF3EEM9_9BILA</name>